<dbReference type="InterPro" id="IPR057835">
    <property type="entry name" value="EF-hand_STIM1/2"/>
</dbReference>
<dbReference type="STRING" id="75743.A0A401QC18"/>
<evidence type="ECO:0000259" key="1">
    <source>
        <dbReference type="Pfam" id="PF25578"/>
    </source>
</evidence>
<name>A0A401QC18_SCYTO</name>
<sequence>LCRIDEASCHIEEEVLRFEAIMSIHKQMDDDANGNVDVEESDEVSQSTIATVDTQILAIQIHPLPMLARRQQDLKSQQITNLGDNATVVELASLGIGFPAFVF</sequence>
<dbReference type="Pfam" id="PF25578">
    <property type="entry name" value="EF-hand_STIM1"/>
    <property type="match status" value="1"/>
</dbReference>
<keyword evidence="3" id="KW-1185">Reference proteome</keyword>
<dbReference type="OrthoDB" id="9986177at2759"/>
<feature type="domain" description="STIM1/2 EF-hand" evidence="1">
    <location>
        <begin position="2"/>
        <end position="44"/>
    </location>
</feature>
<comment type="caution">
    <text evidence="2">The sequence shown here is derived from an EMBL/GenBank/DDBJ whole genome shotgun (WGS) entry which is preliminary data.</text>
</comment>
<proteinExistence type="predicted"/>
<evidence type="ECO:0000313" key="3">
    <source>
        <dbReference type="Proteomes" id="UP000288216"/>
    </source>
</evidence>
<feature type="non-terminal residue" evidence="2">
    <location>
        <position position="1"/>
    </location>
</feature>
<reference evidence="2 3" key="1">
    <citation type="journal article" date="2018" name="Nat. Ecol. Evol.">
        <title>Shark genomes provide insights into elasmobranch evolution and the origin of vertebrates.</title>
        <authorList>
            <person name="Hara Y"/>
            <person name="Yamaguchi K"/>
            <person name="Onimaru K"/>
            <person name="Kadota M"/>
            <person name="Koyanagi M"/>
            <person name="Keeley SD"/>
            <person name="Tatsumi K"/>
            <person name="Tanaka K"/>
            <person name="Motone F"/>
            <person name="Kageyama Y"/>
            <person name="Nozu R"/>
            <person name="Adachi N"/>
            <person name="Nishimura O"/>
            <person name="Nakagawa R"/>
            <person name="Tanegashima C"/>
            <person name="Kiyatake I"/>
            <person name="Matsumoto R"/>
            <person name="Murakumo K"/>
            <person name="Nishida K"/>
            <person name="Terakita A"/>
            <person name="Kuratani S"/>
            <person name="Sato K"/>
            <person name="Hyodo S Kuraku.S."/>
        </authorList>
    </citation>
    <scope>NUCLEOTIDE SEQUENCE [LARGE SCALE GENOMIC DNA]</scope>
</reference>
<accession>A0A401QC18</accession>
<organism evidence="2 3">
    <name type="scientific">Scyliorhinus torazame</name>
    <name type="common">Cloudy catshark</name>
    <name type="synonym">Catulus torazame</name>
    <dbReference type="NCBI Taxonomy" id="75743"/>
    <lineage>
        <taxon>Eukaryota</taxon>
        <taxon>Metazoa</taxon>
        <taxon>Chordata</taxon>
        <taxon>Craniata</taxon>
        <taxon>Vertebrata</taxon>
        <taxon>Chondrichthyes</taxon>
        <taxon>Elasmobranchii</taxon>
        <taxon>Galeomorphii</taxon>
        <taxon>Galeoidea</taxon>
        <taxon>Carcharhiniformes</taxon>
        <taxon>Scyliorhinidae</taxon>
        <taxon>Scyliorhinus</taxon>
    </lineage>
</organism>
<dbReference type="AlphaFoldDB" id="A0A401QC18"/>
<dbReference type="EMBL" id="BFAA01037884">
    <property type="protein sequence ID" value="GCB82945.1"/>
    <property type="molecule type" value="Genomic_DNA"/>
</dbReference>
<dbReference type="Gene3D" id="1.10.238.180">
    <property type="match status" value="1"/>
</dbReference>
<gene>
    <name evidence="2" type="ORF">scyTo_0024028</name>
</gene>
<dbReference type="Proteomes" id="UP000288216">
    <property type="component" value="Unassembled WGS sequence"/>
</dbReference>
<protein>
    <recommendedName>
        <fullName evidence="1">STIM1/2 EF-hand domain-containing protein</fullName>
    </recommendedName>
</protein>
<evidence type="ECO:0000313" key="2">
    <source>
        <dbReference type="EMBL" id="GCB82945.1"/>
    </source>
</evidence>